<feature type="compositionally biased region" description="Acidic residues" evidence="1">
    <location>
        <begin position="907"/>
        <end position="925"/>
    </location>
</feature>
<dbReference type="AlphaFoldDB" id="A0AA39N855"/>
<feature type="compositionally biased region" description="Polar residues" evidence="1">
    <location>
        <begin position="865"/>
        <end position="874"/>
    </location>
</feature>
<sequence>MPLLTVAHPCGDLVRRISPDETRKQQKLRDLCAYLPHMKQRQYDRLFECQYEDAGNYHVDVIHDRPDHARSNRAFGDEHVICKRRDPQSAVPICRSHKVRESLPLETATLFKNIIRLWEREQEMRQKHLVLARRVVSLETLVKTLTANQPADTEEDLDGSHTPGPEVQGGSNFEDEDNDVREELTDNLPAEAPDATSDARVQADSVDITNGDNDVPEAAPAATNDARVQADSVDIRNGDNDVPEAAPAATGEGAMLSDNWRAQSYEPEAKVSGSLLPGLVVTTSSPLSHRQSVSYSLAGVSTRKPAPDIVISDDEVEDPPKLSIQTQPLVKPTRNRISVISPPPHREVIVISDDSEDEDEVPLHRKRRFVSAGPSARKLSSTYALYFSPYLEVLFIGKPTLPSRPGCRVTNKPSETVNRCPGNLAWFGNKKGLSVEFHVSRIARPRNDQVLERWSKRRCMRMTTATSRDDEWDPRFTTVKITKGQAELLRSKFPQYEAEYRRLNPSLRMWKEMSSAARHTLRSLSERLVDECMEHERFGGGLKLERSTSQKDWQKCFRNMFKNFGDNLKNTHAQDSITIRTDSGTDEGIHKLGKMLKLSGTITGRQWFELSKKEELRKDVEAKKWEAEWKGHPFNPAAEYQNILKRRWDALSPKDMKGWDDGAKEVKQDVDANRLDLPTSLPDFIDALTSERVAGPALAHIFVAYRDNEGLSKVISYGNTLEGKRFSDMWTHHEQGKSVQEQHSSWLDRLAKQTHQLLPVTHEEPDCVPDNDTIDSSPAVSPPALTDTPVRVISRRPNSLTSASQESGKALAVEEPTPSSSSKDQVPVFVPPAHNSPDATIPNDDEDSSQPEQTRSSPVLEARHGNQSPPSQLNLIDVADVPSPLTDNSELQSELRALLANVMTEPEAGDEEMASDHEEVDSDLEEGGRDHEEGGRDRGQDEAKGRGKGTRKTRKRKSKAKRTAVKVGKTVESTGGTSLSTAMTVTKGRNGRQGAKAQERNKTPPPKAKNWKWQSPGAPKPLLDQAPDTTLPRTRLGNKRKTEDRCTEGTRVWTGPLTVISAEELCQHHPLYAIILLQSPFRLTLPHKRVTQEGFDIASYVLETTEFKGGKNAFYNMECPCMVRALGIPGRQTDLVTCRDADSEYSDVAVHKWSVRDAECRLGIPGRQGDLVTCRNADSEYSDVAVHRWSVRDAECRLGISGRPSDHVTCRDADSEYSDVAVRRWSVRGAAMPTCRNADVLLRSQVASI</sequence>
<proteinExistence type="predicted"/>
<feature type="region of interest" description="Disordered" evidence="1">
    <location>
        <begin position="762"/>
        <end position="874"/>
    </location>
</feature>
<feature type="compositionally biased region" description="Basic residues" evidence="1">
    <location>
        <begin position="946"/>
        <end position="964"/>
    </location>
</feature>
<keyword evidence="3" id="KW-1185">Reference proteome</keyword>
<dbReference type="Proteomes" id="UP001175227">
    <property type="component" value="Unassembled WGS sequence"/>
</dbReference>
<evidence type="ECO:0000256" key="1">
    <source>
        <dbReference type="SAM" id="MobiDB-lite"/>
    </source>
</evidence>
<gene>
    <name evidence="2" type="ORF">IW261DRAFT_1428821</name>
</gene>
<protein>
    <submittedName>
        <fullName evidence="2">Uncharacterized protein</fullName>
    </submittedName>
</protein>
<comment type="caution">
    <text evidence="2">The sequence shown here is derived from an EMBL/GenBank/DDBJ whole genome shotgun (WGS) entry which is preliminary data.</text>
</comment>
<reference evidence="2" key="1">
    <citation type="submission" date="2023-06" db="EMBL/GenBank/DDBJ databases">
        <authorList>
            <consortium name="Lawrence Berkeley National Laboratory"/>
            <person name="Ahrendt S."/>
            <person name="Sahu N."/>
            <person name="Indic B."/>
            <person name="Wong-Bajracharya J."/>
            <person name="Merenyi Z."/>
            <person name="Ke H.-M."/>
            <person name="Monk M."/>
            <person name="Kocsube S."/>
            <person name="Drula E."/>
            <person name="Lipzen A."/>
            <person name="Balint B."/>
            <person name="Henrissat B."/>
            <person name="Andreopoulos B."/>
            <person name="Martin F.M."/>
            <person name="Harder C.B."/>
            <person name="Rigling D."/>
            <person name="Ford K.L."/>
            <person name="Foster G.D."/>
            <person name="Pangilinan J."/>
            <person name="Papanicolaou A."/>
            <person name="Barry K."/>
            <person name="LaButti K."/>
            <person name="Viragh M."/>
            <person name="Koriabine M."/>
            <person name="Yan M."/>
            <person name="Riley R."/>
            <person name="Champramary S."/>
            <person name="Plett K.L."/>
            <person name="Tsai I.J."/>
            <person name="Slot J."/>
            <person name="Sipos G."/>
            <person name="Plett J."/>
            <person name="Nagy L.G."/>
            <person name="Grigoriev I.V."/>
        </authorList>
    </citation>
    <scope>NUCLEOTIDE SEQUENCE</scope>
    <source>
        <strain evidence="2">ICMP 16352</strain>
    </source>
</reference>
<evidence type="ECO:0000313" key="3">
    <source>
        <dbReference type="Proteomes" id="UP001175227"/>
    </source>
</evidence>
<evidence type="ECO:0000313" key="2">
    <source>
        <dbReference type="EMBL" id="KAK0460788.1"/>
    </source>
</evidence>
<feature type="region of interest" description="Disordered" evidence="1">
    <location>
        <begin position="906"/>
        <end position="1043"/>
    </location>
</feature>
<feature type="region of interest" description="Disordered" evidence="1">
    <location>
        <begin position="147"/>
        <end position="176"/>
    </location>
</feature>
<organism evidence="2 3">
    <name type="scientific">Armillaria novae-zelandiae</name>
    <dbReference type="NCBI Taxonomy" id="153914"/>
    <lineage>
        <taxon>Eukaryota</taxon>
        <taxon>Fungi</taxon>
        <taxon>Dikarya</taxon>
        <taxon>Basidiomycota</taxon>
        <taxon>Agaricomycotina</taxon>
        <taxon>Agaricomycetes</taxon>
        <taxon>Agaricomycetidae</taxon>
        <taxon>Agaricales</taxon>
        <taxon>Marasmiineae</taxon>
        <taxon>Physalacriaceae</taxon>
        <taxon>Armillaria</taxon>
    </lineage>
</organism>
<accession>A0AA39N855</accession>
<feature type="compositionally biased region" description="Polar residues" evidence="1">
    <location>
        <begin position="971"/>
        <end position="984"/>
    </location>
</feature>
<feature type="compositionally biased region" description="Polar residues" evidence="1">
    <location>
        <begin position="796"/>
        <end position="807"/>
    </location>
</feature>
<feature type="compositionally biased region" description="Basic and acidic residues" evidence="1">
    <location>
        <begin position="926"/>
        <end position="945"/>
    </location>
</feature>
<name>A0AA39N855_9AGAR</name>
<dbReference type="EMBL" id="JAUEPR010000166">
    <property type="protein sequence ID" value="KAK0460788.1"/>
    <property type="molecule type" value="Genomic_DNA"/>
</dbReference>